<comment type="caution">
    <text evidence="6">The sequence shown here is derived from an EMBL/GenBank/DDBJ whole genome shotgun (WGS) entry which is preliminary data.</text>
</comment>
<accession>A0A4S4FJ92</accession>
<dbReference type="InterPro" id="IPR003594">
    <property type="entry name" value="HATPase_dom"/>
</dbReference>
<dbReference type="AlphaFoldDB" id="A0A4S4FJ92"/>
<evidence type="ECO:0000256" key="4">
    <source>
        <dbReference type="ARBA" id="ARBA00023012"/>
    </source>
</evidence>
<proteinExistence type="predicted"/>
<evidence type="ECO:0000256" key="3">
    <source>
        <dbReference type="ARBA" id="ARBA00022777"/>
    </source>
</evidence>
<dbReference type="RefSeq" id="WP_136427616.1">
    <property type="nucleotide sequence ID" value="NZ_SSSM01000005.1"/>
</dbReference>
<dbReference type="PANTHER" id="PTHR43065">
    <property type="entry name" value="SENSOR HISTIDINE KINASE"/>
    <property type="match status" value="1"/>
</dbReference>
<dbReference type="InterPro" id="IPR004358">
    <property type="entry name" value="Sig_transdc_His_kin-like_C"/>
</dbReference>
<keyword evidence="7" id="KW-1185">Reference proteome</keyword>
<evidence type="ECO:0000313" key="7">
    <source>
        <dbReference type="Proteomes" id="UP000309133"/>
    </source>
</evidence>
<comment type="catalytic activity">
    <reaction evidence="1">
        <text>ATP + protein L-histidine = ADP + protein N-phospho-L-histidine.</text>
        <dbReference type="EC" id="2.7.13.3"/>
    </reaction>
</comment>
<evidence type="ECO:0000256" key="1">
    <source>
        <dbReference type="ARBA" id="ARBA00000085"/>
    </source>
</evidence>
<evidence type="ECO:0000259" key="5">
    <source>
        <dbReference type="PROSITE" id="PS50109"/>
    </source>
</evidence>
<keyword evidence="3 6" id="KW-0808">Transferase</keyword>
<reference evidence="6 7" key="1">
    <citation type="submission" date="2019-04" db="EMBL/GenBank/DDBJ databases">
        <authorList>
            <person name="Jiang L."/>
        </authorList>
    </citation>
    <scope>NUCLEOTIDE SEQUENCE [LARGE SCALE GENOMIC DNA]</scope>
    <source>
        <strain evidence="6 7">YIM 131853</strain>
    </source>
</reference>
<gene>
    <name evidence="6" type="ORF">E6C64_11200</name>
</gene>
<protein>
    <recommendedName>
        <fullName evidence="2">histidine kinase</fullName>
        <ecNumber evidence="2">2.7.13.3</ecNumber>
    </recommendedName>
</protein>
<dbReference type="EC" id="2.7.13.3" evidence="2"/>
<dbReference type="SUPFAM" id="SSF55874">
    <property type="entry name" value="ATPase domain of HSP90 chaperone/DNA topoisomerase II/histidine kinase"/>
    <property type="match status" value="2"/>
</dbReference>
<dbReference type="CDD" id="cd00075">
    <property type="entry name" value="HATPase"/>
    <property type="match status" value="1"/>
</dbReference>
<dbReference type="SMART" id="SM00387">
    <property type="entry name" value="HATPase_c"/>
    <property type="match status" value="1"/>
</dbReference>
<dbReference type="Pfam" id="PF02518">
    <property type="entry name" value="HATPase_c"/>
    <property type="match status" value="1"/>
</dbReference>
<dbReference type="InterPro" id="IPR036890">
    <property type="entry name" value="HATPase_C_sf"/>
</dbReference>
<evidence type="ECO:0000256" key="2">
    <source>
        <dbReference type="ARBA" id="ARBA00012438"/>
    </source>
</evidence>
<sequence length="741" mass="82711">MAEEIGFRAHARLLTMLGEQLIKNDRVALVELVKNSFDADATRVSVDFRGFAEDFVPQPGARIVLTDNGVGMTEHLVRTAWMNPATPSKKLLKIHEPKTTLGRVLQGEKGIGRFATFKLGSEVTLITRARGAANETTLVVDISALDEDASGDNSVAIDLFLEDVPALLDVGTPMVFEGSRTSAHGTQLTISRPRSKWSKRLVEGAYDDLARLQPLMWSTGEEAALKPDFEVVFLRDGVDLQYGKQRNEDLRTALERAVLKVRHGRFDAASREFALEVNGRNISLSIDDAEVRALKPFKDRFLNSGTGLSSVDQIPQPQCGSFKFEFYVFDRAPDAPAQYFLDADQRKVITDHRIYLYRDGIRVYPYGDADDDWLEIDVDRGVESAGRTLSNDQTVGFIEITQQFNPQLRDKTSREGLIDAGDAIEDFKALVKTVLRYLRKQYQPHLDAKGRAKRRDLQDHRIDVHVQALRNETNLPKAATRHLGELEKSLAAERELFATRLSRTEQLAGVGLSVETASHDLILAGTEALRSGRQIVSELQLMDLVNSTVFAMAKQLVGRLEFISARFRDVQGLFVSTRQRPKTIDVVQAVRRVRSIYARLHLEKGIQFEIDEDAKLSAKSTEAAILQLLINLVDNATYWSTSKLMPPGVQRVIRAFTIDDTRLVLTDNGPGIKEDDQPYIFEPFYSGKGEEGKGLGLYIARENGLRSGFALNLEHTGDARELPGATFVVRFGVAEDDIVHS</sequence>
<feature type="domain" description="Histidine kinase" evidence="5">
    <location>
        <begin position="585"/>
        <end position="735"/>
    </location>
</feature>
<evidence type="ECO:0000313" key="6">
    <source>
        <dbReference type="EMBL" id="THG29285.1"/>
    </source>
</evidence>
<dbReference type="Pfam" id="PF13589">
    <property type="entry name" value="HATPase_c_3"/>
    <property type="match status" value="1"/>
</dbReference>
<keyword evidence="4" id="KW-0902">Two-component regulatory system</keyword>
<dbReference type="OrthoDB" id="9816482at2"/>
<dbReference type="InterPro" id="IPR005467">
    <property type="entry name" value="His_kinase_dom"/>
</dbReference>
<dbReference type="EMBL" id="SSSM01000005">
    <property type="protein sequence ID" value="THG29285.1"/>
    <property type="molecule type" value="Genomic_DNA"/>
</dbReference>
<dbReference type="PROSITE" id="PS50109">
    <property type="entry name" value="HIS_KIN"/>
    <property type="match status" value="1"/>
</dbReference>
<keyword evidence="3 6" id="KW-0418">Kinase</keyword>
<organism evidence="6 7">
    <name type="scientific">Naasia lichenicola</name>
    <dbReference type="NCBI Taxonomy" id="2565933"/>
    <lineage>
        <taxon>Bacteria</taxon>
        <taxon>Bacillati</taxon>
        <taxon>Actinomycetota</taxon>
        <taxon>Actinomycetes</taxon>
        <taxon>Micrococcales</taxon>
        <taxon>Microbacteriaceae</taxon>
        <taxon>Naasia</taxon>
    </lineage>
</organism>
<dbReference type="GO" id="GO:0000160">
    <property type="term" value="P:phosphorelay signal transduction system"/>
    <property type="evidence" value="ECO:0007669"/>
    <property type="project" value="UniProtKB-KW"/>
</dbReference>
<dbReference type="Proteomes" id="UP000309133">
    <property type="component" value="Unassembled WGS sequence"/>
</dbReference>
<dbReference type="PRINTS" id="PR00344">
    <property type="entry name" value="BCTRLSENSOR"/>
</dbReference>
<dbReference type="GO" id="GO:0004673">
    <property type="term" value="F:protein histidine kinase activity"/>
    <property type="evidence" value="ECO:0007669"/>
    <property type="project" value="UniProtKB-EC"/>
</dbReference>
<name>A0A4S4FJ92_9MICO</name>
<dbReference type="Gene3D" id="3.30.565.10">
    <property type="entry name" value="Histidine kinase-like ATPase, C-terminal domain"/>
    <property type="match status" value="2"/>
</dbReference>